<dbReference type="RefSeq" id="WP_124899661.1">
    <property type="nucleotide sequence ID" value="NZ_RQTJ01000018.1"/>
</dbReference>
<reference evidence="2 3" key="1">
    <citation type="submission" date="2018-11" db="EMBL/GenBank/DDBJ databases">
        <title>Flavobacterium sp. nov., YIM 102796 draft genome.</title>
        <authorList>
            <person name="Li G."/>
            <person name="Jiang Y."/>
        </authorList>
    </citation>
    <scope>NUCLEOTIDE SEQUENCE [LARGE SCALE GENOMIC DNA]</scope>
    <source>
        <strain evidence="2 3">YIM 102796</strain>
    </source>
</reference>
<dbReference type="NCBIfam" id="TIGR04183">
    <property type="entry name" value="Por_Secre_tail"/>
    <property type="match status" value="1"/>
</dbReference>
<accession>A0A3P1AYX0</accession>
<organism evidence="2 3">
    <name type="scientific">Paenimyroides viscosum</name>
    <dbReference type="NCBI Taxonomy" id="2488729"/>
    <lineage>
        <taxon>Bacteria</taxon>
        <taxon>Pseudomonadati</taxon>
        <taxon>Bacteroidota</taxon>
        <taxon>Flavobacteriia</taxon>
        <taxon>Flavobacteriales</taxon>
        <taxon>Flavobacteriaceae</taxon>
        <taxon>Paenimyroides</taxon>
    </lineage>
</organism>
<keyword evidence="1" id="KW-0732">Signal</keyword>
<gene>
    <name evidence="2" type="ORF">EG242_09300</name>
</gene>
<dbReference type="OrthoDB" id="9805017at2"/>
<evidence type="ECO:0000256" key="1">
    <source>
        <dbReference type="ARBA" id="ARBA00022729"/>
    </source>
</evidence>
<dbReference type="AlphaFoldDB" id="A0A3P1AYX0"/>
<sequence>MFFNETFKQLNVENLASGTYMLHIQTNAGLAVKKLVKK</sequence>
<evidence type="ECO:0000313" key="2">
    <source>
        <dbReference type="EMBL" id="RRA94007.1"/>
    </source>
</evidence>
<evidence type="ECO:0000313" key="3">
    <source>
        <dbReference type="Proteomes" id="UP000268372"/>
    </source>
</evidence>
<proteinExistence type="predicted"/>
<keyword evidence="3" id="KW-1185">Reference proteome</keyword>
<name>A0A3P1AYX0_9FLAO</name>
<comment type="caution">
    <text evidence="2">The sequence shown here is derived from an EMBL/GenBank/DDBJ whole genome shotgun (WGS) entry which is preliminary data.</text>
</comment>
<protein>
    <submittedName>
        <fullName evidence="2">T9SS C-terminal target domain-containing protein</fullName>
    </submittedName>
</protein>
<dbReference type="InterPro" id="IPR026444">
    <property type="entry name" value="Secre_tail"/>
</dbReference>
<dbReference type="EMBL" id="RQTJ01000018">
    <property type="protein sequence ID" value="RRA94007.1"/>
    <property type="molecule type" value="Genomic_DNA"/>
</dbReference>
<dbReference type="Proteomes" id="UP000268372">
    <property type="component" value="Unassembled WGS sequence"/>
</dbReference>